<name>A0A5B7ETS0_PORTR</name>
<gene>
    <name evidence="2" type="ORF">E2C01_029103</name>
</gene>
<feature type="chain" id="PRO_5022745631" evidence="1">
    <location>
        <begin position="19"/>
        <end position="134"/>
    </location>
</feature>
<evidence type="ECO:0000313" key="3">
    <source>
        <dbReference type="Proteomes" id="UP000324222"/>
    </source>
</evidence>
<feature type="signal peptide" evidence="1">
    <location>
        <begin position="1"/>
        <end position="18"/>
    </location>
</feature>
<reference evidence="2 3" key="1">
    <citation type="submission" date="2019-05" db="EMBL/GenBank/DDBJ databases">
        <title>Another draft genome of Portunus trituberculatus and its Hox gene families provides insights of decapod evolution.</title>
        <authorList>
            <person name="Jeong J.-H."/>
            <person name="Song I."/>
            <person name="Kim S."/>
            <person name="Choi T."/>
            <person name="Kim D."/>
            <person name="Ryu S."/>
            <person name="Kim W."/>
        </authorList>
    </citation>
    <scope>NUCLEOTIDE SEQUENCE [LARGE SCALE GENOMIC DNA]</scope>
    <source>
        <tissue evidence="2">Muscle</tissue>
    </source>
</reference>
<dbReference type="AlphaFoldDB" id="A0A5B7ETS0"/>
<dbReference type="EMBL" id="VSRR010003323">
    <property type="protein sequence ID" value="MPC35674.1"/>
    <property type="molecule type" value="Genomic_DNA"/>
</dbReference>
<proteinExistence type="predicted"/>
<evidence type="ECO:0000313" key="2">
    <source>
        <dbReference type="EMBL" id="MPC35674.1"/>
    </source>
</evidence>
<accession>A0A5B7ETS0</accession>
<comment type="caution">
    <text evidence="2">The sequence shown here is derived from an EMBL/GenBank/DDBJ whole genome shotgun (WGS) entry which is preliminary data.</text>
</comment>
<keyword evidence="3" id="KW-1185">Reference proteome</keyword>
<keyword evidence="1" id="KW-0732">Signal</keyword>
<protein>
    <submittedName>
        <fullName evidence="2">Uncharacterized protein</fullName>
    </submittedName>
</protein>
<dbReference type="Proteomes" id="UP000324222">
    <property type="component" value="Unassembled WGS sequence"/>
</dbReference>
<sequence length="134" mass="14811">MSLLILKVSLLQVPASPAVTVAGEGRRAWLKAGWRATDHPGRGLNVFAVARFSLSQWERNNYDVMLPPRVQKVQSGGEEHKRGAPRALFPFFSSELHFPTHPHLPLLSARPPARPCEEVRRAEAGMWAAVLISG</sequence>
<evidence type="ECO:0000256" key="1">
    <source>
        <dbReference type="SAM" id="SignalP"/>
    </source>
</evidence>
<organism evidence="2 3">
    <name type="scientific">Portunus trituberculatus</name>
    <name type="common">Swimming crab</name>
    <name type="synonym">Neptunus trituberculatus</name>
    <dbReference type="NCBI Taxonomy" id="210409"/>
    <lineage>
        <taxon>Eukaryota</taxon>
        <taxon>Metazoa</taxon>
        <taxon>Ecdysozoa</taxon>
        <taxon>Arthropoda</taxon>
        <taxon>Crustacea</taxon>
        <taxon>Multicrustacea</taxon>
        <taxon>Malacostraca</taxon>
        <taxon>Eumalacostraca</taxon>
        <taxon>Eucarida</taxon>
        <taxon>Decapoda</taxon>
        <taxon>Pleocyemata</taxon>
        <taxon>Brachyura</taxon>
        <taxon>Eubrachyura</taxon>
        <taxon>Portunoidea</taxon>
        <taxon>Portunidae</taxon>
        <taxon>Portuninae</taxon>
        <taxon>Portunus</taxon>
    </lineage>
</organism>